<gene>
    <name evidence="1" type="ORF">E6C48_03375</name>
</gene>
<keyword evidence="2" id="KW-1185">Reference proteome</keyword>
<dbReference type="Proteomes" id="UP000306441">
    <property type="component" value="Unassembled WGS sequence"/>
</dbReference>
<reference evidence="1 2" key="1">
    <citation type="submission" date="2019-04" db="EMBL/GenBank/DDBJ databases">
        <title>Mesorhizobium composti sp. nov., isolated from compost.</title>
        <authorList>
            <person name="Lin S.-Y."/>
            <person name="Hameed A."/>
            <person name="Hsieh Y.-T."/>
            <person name="Young C.-C."/>
        </authorList>
    </citation>
    <scope>NUCLEOTIDE SEQUENCE [LARGE SCALE GENOMIC DNA]</scope>
    <source>
        <strain evidence="1 2">CC-YTH430</strain>
    </source>
</reference>
<evidence type="ECO:0000313" key="2">
    <source>
        <dbReference type="Proteomes" id="UP000306441"/>
    </source>
</evidence>
<organism evidence="1 2">
    <name type="scientific">Ollibium composti</name>
    <dbReference type="NCBI Taxonomy" id="2675109"/>
    <lineage>
        <taxon>Bacteria</taxon>
        <taxon>Pseudomonadati</taxon>
        <taxon>Pseudomonadota</taxon>
        <taxon>Alphaproteobacteria</taxon>
        <taxon>Hyphomicrobiales</taxon>
        <taxon>Phyllobacteriaceae</taxon>
        <taxon>Ollibium</taxon>
    </lineage>
</organism>
<name>A0ABY2QAK7_9HYPH</name>
<sequence>MTTRTHRGANDDDNTEFDYEKDYDELEDAYAPVVGMAVELIEAGRMIEDRPEDRIALKLSRSGAASLTADEMDVVHERLNPLVELYWKKDRTAFEAEFSRRRVPGFYDESEASHLARERFRKENPPEVEFRSAAAPGLPFTAPQDGSWFVGKDRAGHFAHVRWRSAEELESGENPDWVRWDTDEHFDLIAWVPSCWTGDDMAEAYV</sequence>
<protein>
    <submittedName>
        <fullName evidence="1">Uncharacterized protein</fullName>
    </submittedName>
</protein>
<accession>A0ABY2QAK7</accession>
<evidence type="ECO:0000313" key="1">
    <source>
        <dbReference type="EMBL" id="THF58713.1"/>
    </source>
</evidence>
<comment type="caution">
    <text evidence="1">The sequence shown here is derived from an EMBL/GenBank/DDBJ whole genome shotgun (WGS) entry which is preliminary data.</text>
</comment>
<proteinExistence type="predicted"/>
<dbReference type="RefSeq" id="WP_136354043.1">
    <property type="nucleotide sequence ID" value="NZ_SSNY01000002.1"/>
</dbReference>
<dbReference type="EMBL" id="SSNY01000002">
    <property type="protein sequence ID" value="THF58713.1"/>
    <property type="molecule type" value="Genomic_DNA"/>
</dbReference>